<evidence type="ECO:0000256" key="9">
    <source>
        <dbReference type="ARBA" id="ARBA00022777"/>
    </source>
</evidence>
<dbReference type="Gene3D" id="6.10.340.10">
    <property type="match status" value="1"/>
</dbReference>
<evidence type="ECO:0000256" key="14">
    <source>
        <dbReference type="SAM" id="Phobius"/>
    </source>
</evidence>
<dbReference type="EMBL" id="FQXM01000003">
    <property type="protein sequence ID" value="SHH26410.1"/>
    <property type="molecule type" value="Genomic_DNA"/>
</dbReference>
<keyword evidence="9 17" id="KW-0418">Kinase</keyword>
<dbReference type="RefSeq" id="WP_073336803.1">
    <property type="nucleotide sequence ID" value="NZ_FQXM01000003.1"/>
</dbReference>
<keyword evidence="10" id="KW-0067">ATP-binding</keyword>
<dbReference type="InterPro" id="IPR036097">
    <property type="entry name" value="HisK_dim/P_sf"/>
</dbReference>
<evidence type="ECO:0000256" key="7">
    <source>
        <dbReference type="ARBA" id="ARBA00022692"/>
    </source>
</evidence>
<dbReference type="SMART" id="SM00388">
    <property type="entry name" value="HisKA"/>
    <property type="match status" value="1"/>
</dbReference>
<evidence type="ECO:0000259" key="16">
    <source>
        <dbReference type="PROSITE" id="PS50885"/>
    </source>
</evidence>
<dbReference type="InterPro" id="IPR003660">
    <property type="entry name" value="HAMP_dom"/>
</dbReference>
<dbReference type="InterPro" id="IPR036890">
    <property type="entry name" value="HATPase_C_sf"/>
</dbReference>
<keyword evidence="4" id="KW-1003">Cell membrane</keyword>
<dbReference type="PRINTS" id="PR00344">
    <property type="entry name" value="BCTRLSENSOR"/>
</dbReference>
<dbReference type="Pfam" id="PF02518">
    <property type="entry name" value="HATPase_c"/>
    <property type="match status" value="1"/>
</dbReference>
<feature type="transmembrane region" description="Helical" evidence="14">
    <location>
        <begin position="7"/>
        <end position="26"/>
    </location>
</feature>
<protein>
    <recommendedName>
        <fullName evidence="3">histidine kinase</fullName>
        <ecNumber evidence="3">2.7.13.3</ecNumber>
    </recommendedName>
</protein>
<evidence type="ECO:0000256" key="11">
    <source>
        <dbReference type="ARBA" id="ARBA00022989"/>
    </source>
</evidence>
<feature type="transmembrane region" description="Helical" evidence="14">
    <location>
        <begin position="167"/>
        <end position="188"/>
    </location>
</feature>
<keyword evidence="8" id="KW-0547">Nucleotide-binding</keyword>
<keyword evidence="13 14" id="KW-0472">Membrane</keyword>
<dbReference type="InterPro" id="IPR005467">
    <property type="entry name" value="His_kinase_dom"/>
</dbReference>
<evidence type="ECO:0000313" key="17">
    <source>
        <dbReference type="EMBL" id="SHH26410.1"/>
    </source>
</evidence>
<accession>A0A1M5RJN2</accession>
<comment type="subcellular location">
    <subcellularLocation>
        <location evidence="2">Cell membrane</location>
        <topology evidence="2">Multi-pass membrane protein</topology>
    </subcellularLocation>
</comment>
<dbReference type="Pfam" id="PF00512">
    <property type="entry name" value="HisKA"/>
    <property type="match status" value="1"/>
</dbReference>
<dbReference type="Gene3D" id="1.10.287.130">
    <property type="match status" value="1"/>
</dbReference>
<dbReference type="PANTHER" id="PTHR45528:SF1">
    <property type="entry name" value="SENSOR HISTIDINE KINASE CPXA"/>
    <property type="match status" value="1"/>
</dbReference>
<evidence type="ECO:0000256" key="10">
    <source>
        <dbReference type="ARBA" id="ARBA00022840"/>
    </source>
</evidence>
<dbReference type="AlphaFoldDB" id="A0A1M5RJN2"/>
<dbReference type="InterPro" id="IPR003594">
    <property type="entry name" value="HATPase_dom"/>
</dbReference>
<dbReference type="Proteomes" id="UP000184447">
    <property type="component" value="Unassembled WGS sequence"/>
</dbReference>
<dbReference type="InterPro" id="IPR050398">
    <property type="entry name" value="HssS/ArlS-like"/>
</dbReference>
<dbReference type="STRING" id="1121316.SAMN02745207_00568"/>
<dbReference type="PROSITE" id="PS50885">
    <property type="entry name" value="HAMP"/>
    <property type="match status" value="1"/>
</dbReference>
<proteinExistence type="predicted"/>
<evidence type="ECO:0000256" key="4">
    <source>
        <dbReference type="ARBA" id="ARBA00022475"/>
    </source>
</evidence>
<keyword evidence="7 14" id="KW-0812">Transmembrane</keyword>
<evidence type="ECO:0000256" key="8">
    <source>
        <dbReference type="ARBA" id="ARBA00022741"/>
    </source>
</evidence>
<dbReference type="Gene3D" id="3.30.565.10">
    <property type="entry name" value="Histidine kinase-like ATPase, C-terminal domain"/>
    <property type="match status" value="1"/>
</dbReference>
<dbReference type="PANTHER" id="PTHR45528">
    <property type="entry name" value="SENSOR HISTIDINE KINASE CPXA"/>
    <property type="match status" value="1"/>
</dbReference>
<evidence type="ECO:0000256" key="1">
    <source>
        <dbReference type="ARBA" id="ARBA00000085"/>
    </source>
</evidence>
<dbReference type="SUPFAM" id="SSF47384">
    <property type="entry name" value="Homodimeric domain of signal transducing histidine kinase"/>
    <property type="match status" value="1"/>
</dbReference>
<dbReference type="PROSITE" id="PS50109">
    <property type="entry name" value="HIS_KIN"/>
    <property type="match status" value="1"/>
</dbReference>
<dbReference type="SUPFAM" id="SSF55874">
    <property type="entry name" value="ATPase domain of HSP90 chaperone/DNA topoisomerase II/histidine kinase"/>
    <property type="match status" value="1"/>
</dbReference>
<sequence>MKFKWKIFILCIGIYIITLFITGITITENTYNNSLKREVDRSIIEASSVKSSATLYLSVLQKQDDDTLTIKDFSENIIEVFGDNNRVFQIFGDSIEMLASNTEELILFNREDIKNVLKFKKDNYILKEINGKHYLFINSYTNINEESLVISYIKDLSFIDYEKDRQYSYFLVVGLVGLVIIMIVTSMLSKILLKPITKLSQTVKQISSGNYEQRVNVKSTDEIGEMAVEFNKMADTIQYQIMKLELESENKQIFIDDLTHEIRTPLTSIIGYADILRKMEYNKEKFDKSLGYIYSEGTRMLKLSKVLMKLILVREEELTLTEVNTKDLMGQVKEVLLIKATKKNITIEILPSNIKVEGDEELLFRLFTNLLDNAIKASFVDGKVEIGTEFIEGKKAIYVKDFGVGMESEQIKRIIEPFYRVDKSRSRKEGGAGLGLTICNEIVKKHSAQMQISSEIDKGTKICIIFN</sequence>
<evidence type="ECO:0000256" key="13">
    <source>
        <dbReference type="ARBA" id="ARBA00023136"/>
    </source>
</evidence>
<dbReference type="GO" id="GO:0005524">
    <property type="term" value="F:ATP binding"/>
    <property type="evidence" value="ECO:0007669"/>
    <property type="project" value="UniProtKB-KW"/>
</dbReference>
<evidence type="ECO:0000256" key="2">
    <source>
        <dbReference type="ARBA" id="ARBA00004651"/>
    </source>
</evidence>
<evidence type="ECO:0000256" key="5">
    <source>
        <dbReference type="ARBA" id="ARBA00022553"/>
    </source>
</evidence>
<keyword evidence="6" id="KW-0808">Transferase</keyword>
<organism evidence="17 18">
    <name type="scientific">Clostridium grantii DSM 8605</name>
    <dbReference type="NCBI Taxonomy" id="1121316"/>
    <lineage>
        <taxon>Bacteria</taxon>
        <taxon>Bacillati</taxon>
        <taxon>Bacillota</taxon>
        <taxon>Clostridia</taxon>
        <taxon>Eubacteriales</taxon>
        <taxon>Clostridiaceae</taxon>
        <taxon>Clostridium</taxon>
    </lineage>
</organism>
<evidence type="ECO:0000313" key="18">
    <source>
        <dbReference type="Proteomes" id="UP000184447"/>
    </source>
</evidence>
<dbReference type="SMART" id="SM00304">
    <property type="entry name" value="HAMP"/>
    <property type="match status" value="1"/>
</dbReference>
<keyword evidence="5" id="KW-0597">Phosphoprotein</keyword>
<name>A0A1M5RJN2_9CLOT</name>
<evidence type="ECO:0000256" key="3">
    <source>
        <dbReference type="ARBA" id="ARBA00012438"/>
    </source>
</evidence>
<dbReference type="CDD" id="cd06225">
    <property type="entry name" value="HAMP"/>
    <property type="match status" value="1"/>
</dbReference>
<dbReference type="EC" id="2.7.13.3" evidence="3"/>
<reference evidence="17 18" key="1">
    <citation type="submission" date="2016-11" db="EMBL/GenBank/DDBJ databases">
        <authorList>
            <person name="Jaros S."/>
            <person name="Januszkiewicz K."/>
            <person name="Wedrychowicz H."/>
        </authorList>
    </citation>
    <scope>NUCLEOTIDE SEQUENCE [LARGE SCALE GENOMIC DNA]</scope>
    <source>
        <strain evidence="17 18">DSM 8605</strain>
    </source>
</reference>
<dbReference type="OrthoDB" id="9786919at2"/>
<feature type="domain" description="HAMP" evidence="16">
    <location>
        <begin position="190"/>
        <end position="242"/>
    </location>
</feature>
<dbReference type="GO" id="GO:0000155">
    <property type="term" value="F:phosphorelay sensor kinase activity"/>
    <property type="evidence" value="ECO:0007669"/>
    <property type="project" value="InterPro"/>
</dbReference>
<keyword evidence="11 14" id="KW-1133">Transmembrane helix</keyword>
<gene>
    <name evidence="17" type="ORF">SAMN02745207_00568</name>
</gene>
<dbReference type="SUPFAM" id="SSF158472">
    <property type="entry name" value="HAMP domain-like"/>
    <property type="match status" value="1"/>
</dbReference>
<dbReference type="InterPro" id="IPR004358">
    <property type="entry name" value="Sig_transdc_His_kin-like_C"/>
</dbReference>
<dbReference type="InterPro" id="IPR003661">
    <property type="entry name" value="HisK_dim/P_dom"/>
</dbReference>
<keyword evidence="12" id="KW-0902">Two-component regulatory system</keyword>
<evidence type="ECO:0000259" key="15">
    <source>
        <dbReference type="PROSITE" id="PS50109"/>
    </source>
</evidence>
<evidence type="ECO:0000256" key="6">
    <source>
        <dbReference type="ARBA" id="ARBA00022679"/>
    </source>
</evidence>
<dbReference type="Pfam" id="PF00672">
    <property type="entry name" value="HAMP"/>
    <property type="match status" value="1"/>
</dbReference>
<comment type="catalytic activity">
    <reaction evidence="1">
        <text>ATP + protein L-histidine = ADP + protein N-phospho-L-histidine.</text>
        <dbReference type="EC" id="2.7.13.3"/>
    </reaction>
</comment>
<dbReference type="CDD" id="cd00082">
    <property type="entry name" value="HisKA"/>
    <property type="match status" value="1"/>
</dbReference>
<evidence type="ECO:0000256" key="12">
    <source>
        <dbReference type="ARBA" id="ARBA00023012"/>
    </source>
</evidence>
<keyword evidence="18" id="KW-1185">Reference proteome</keyword>
<dbReference type="GO" id="GO:0005886">
    <property type="term" value="C:plasma membrane"/>
    <property type="evidence" value="ECO:0007669"/>
    <property type="project" value="UniProtKB-SubCell"/>
</dbReference>
<feature type="domain" description="Histidine kinase" evidence="15">
    <location>
        <begin position="257"/>
        <end position="467"/>
    </location>
</feature>
<dbReference type="SMART" id="SM00387">
    <property type="entry name" value="HATPase_c"/>
    <property type="match status" value="1"/>
</dbReference>